<dbReference type="Gene3D" id="3.30.2010.10">
    <property type="entry name" value="Metalloproteases ('zincins'), catalytic domain"/>
    <property type="match status" value="1"/>
</dbReference>
<comment type="cofactor">
    <cofactor evidence="1">
        <name>Zn(2+)</name>
        <dbReference type="ChEBI" id="CHEBI:29105"/>
    </cofactor>
</comment>
<evidence type="ECO:0000256" key="12">
    <source>
        <dbReference type="SAM" id="Phobius"/>
    </source>
</evidence>
<evidence type="ECO:0000256" key="7">
    <source>
        <dbReference type="ARBA" id="ARBA00022833"/>
    </source>
</evidence>
<dbReference type="EMBL" id="CZQC01000070">
    <property type="protein sequence ID" value="CUS42752.1"/>
    <property type="molecule type" value="Genomic_DNA"/>
</dbReference>
<evidence type="ECO:0000256" key="9">
    <source>
        <dbReference type="ARBA" id="ARBA00023049"/>
    </source>
</evidence>
<evidence type="ECO:0000256" key="2">
    <source>
        <dbReference type="ARBA" id="ARBA00022475"/>
    </source>
</evidence>
<dbReference type="PANTHER" id="PTHR43221">
    <property type="entry name" value="PROTEASE HTPX"/>
    <property type="match status" value="1"/>
</dbReference>
<feature type="domain" description="Peptidase M48" evidence="13">
    <location>
        <begin position="106"/>
        <end position="319"/>
    </location>
</feature>
<keyword evidence="9" id="KW-0482">Metalloprotease</keyword>
<keyword evidence="4 12" id="KW-0812">Transmembrane</keyword>
<evidence type="ECO:0000259" key="13">
    <source>
        <dbReference type="Pfam" id="PF01435"/>
    </source>
</evidence>
<protein>
    <recommendedName>
        <fullName evidence="13">Peptidase M48 domain-containing protein</fullName>
    </recommendedName>
</protein>
<feature type="transmembrane region" description="Helical" evidence="12">
    <location>
        <begin position="59"/>
        <end position="80"/>
    </location>
</feature>
<dbReference type="GO" id="GO:0046872">
    <property type="term" value="F:metal ion binding"/>
    <property type="evidence" value="ECO:0007669"/>
    <property type="project" value="UniProtKB-KW"/>
</dbReference>
<keyword evidence="5" id="KW-0479">Metal-binding</keyword>
<feature type="transmembrane region" description="Helical" evidence="12">
    <location>
        <begin position="217"/>
        <end position="240"/>
    </location>
</feature>
<keyword evidence="3" id="KW-0645">Protease</keyword>
<dbReference type="Pfam" id="PF01435">
    <property type="entry name" value="Peptidase_M48"/>
    <property type="match status" value="1"/>
</dbReference>
<dbReference type="GO" id="GO:0004222">
    <property type="term" value="F:metalloendopeptidase activity"/>
    <property type="evidence" value="ECO:0007669"/>
    <property type="project" value="InterPro"/>
</dbReference>
<evidence type="ECO:0000256" key="5">
    <source>
        <dbReference type="ARBA" id="ARBA00022723"/>
    </source>
</evidence>
<reference evidence="14" key="1">
    <citation type="submission" date="2015-10" db="EMBL/GenBank/DDBJ databases">
        <authorList>
            <person name="Gilbert D.G."/>
        </authorList>
    </citation>
    <scope>NUCLEOTIDE SEQUENCE</scope>
</reference>
<evidence type="ECO:0000256" key="10">
    <source>
        <dbReference type="ARBA" id="ARBA00023136"/>
    </source>
</evidence>
<dbReference type="AlphaFoldDB" id="A0A161JP14"/>
<keyword evidence="7" id="KW-0862">Zinc</keyword>
<dbReference type="InterPro" id="IPR001915">
    <property type="entry name" value="Peptidase_M48"/>
</dbReference>
<organism evidence="14">
    <name type="scientific">hydrothermal vent metagenome</name>
    <dbReference type="NCBI Taxonomy" id="652676"/>
    <lineage>
        <taxon>unclassified sequences</taxon>
        <taxon>metagenomes</taxon>
        <taxon>ecological metagenomes</taxon>
    </lineage>
</organism>
<accession>A0A161JP14</accession>
<evidence type="ECO:0000256" key="1">
    <source>
        <dbReference type="ARBA" id="ARBA00001947"/>
    </source>
</evidence>
<feature type="transmembrane region" description="Helical" evidence="12">
    <location>
        <begin position="16"/>
        <end position="39"/>
    </location>
</feature>
<feature type="region of interest" description="Disordered" evidence="11">
    <location>
        <begin position="326"/>
        <end position="347"/>
    </location>
</feature>
<proteinExistence type="predicted"/>
<keyword evidence="2" id="KW-1003">Cell membrane</keyword>
<keyword evidence="6" id="KW-0378">Hydrolase</keyword>
<dbReference type="GO" id="GO:0006508">
    <property type="term" value="P:proteolysis"/>
    <property type="evidence" value="ECO:0007669"/>
    <property type="project" value="UniProtKB-KW"/>
</dbReference>
<sequence length="634" mass="69363">MNFFEHQDQARRRTGLLSLLFLLAVAIIVVLLNIVFIVALAWSSHKPITLELVQAQPEIWLLGTAGALLVIFAGSGYKWLELRKGGRQVADMLGGRKIQSNTQDSDEQQLLNVVAEMAIASSMPIPDVYVLDDDSINAFAAGHQPSDAIIGVTRGCMEKLSREQLQGVIAHEFSHILNGDMRLNMQLMALLFGILFIGLVGRLLMHSSSRSRNSKNNAGPMIGLGLMVIGYSGVFFGSIIRAAVSRQREFLADASAVQFTRNPDGISGALKVIGYGAGSDVHNPASEEMGHLFFGQAFTSRLNIFATHPPLDERINRLDPSWNGQYLKPRVTSAPRETPSRKNTLDSATSAIISSLAGATSAGHADTKNQRIEPENNTTAVLSERQRALLNLQAAAIEPDSARILVFSLLIASPNKLVAREQQDLVRKQHGQQSFTTLLQFYPAAQTLLPGQRLPLVEKSLTALREMSPQQYENFHTTLVKLAKADGEIDLFEWCLYRLILQYLGAHFNTVHPAKPRYSQADAVASEIATVISYVACAGQEHPEDIDKAYAAGIAAGGFSAVKRDIAHTTSGSLNPLNRALAKLTQAYPHIKGRIIKALMATITNDRHITEDERDMVKTIATILESPIPKELIE</sequence>
<evidence type="ECO:0000256" key="6">
    <source>
        <dbReference type="ARBA" id="ARBA00022801"/>
    </source>
</evidence>
<keyword evidence="10 12" id="KW-0472">Membrane</keyword>
<evidence type="ECO:0000256" key="11">
    <source>
        <dbReference type="SAM" id="MobiDB-lite"/>
    </source>
</evidence>
<evidence type="ECO:0000256" key="8">
    <source>
        <dbReference type="ARBA" id="ARBA00022989"/>
    </source>
</evidence>
<dbReference type="CDD" id="cd07340">
    <property type="entry name" value="M48B_Htpx_like"/>
    <property type="match status" value="1"/>
</dbReference>
<keyword evidence="8 12" id="KW-1133">Transmembrane helix</keyword>
<gene>
    <name evidence="14" type="ORF">MGWOODY_Tha1130</name>
</gene>
<evidence type="ECO:0000256" key="3">
    <source>
        <dbReference type="ARBA" id="ARBA00022670"/>
    </source>
</evidence>
<evidence type="ECO:0000256" key="4">
    <source>
        <dbReference type="ARBA" id="ARBA00022692"/>
    </source>
</evidence>
<feature type="transmembrane region" description="Helical" evidence="12">
    <location>
        <begin position="187"/>
        <end position="205"/>
    </location>
</feature>
<dbReference type="PANTHER" id="PTHR43221:SF2">
    <property type="entry name" value="PROTEASE HTPX HOMOLOG"/>
    <property type="match status" value="1"/>
</dbReference>
<evidence type="ECO:0000313" key="14">
    <source>
        <dbReference type="EMBL" id="CUS42752.1"/>
    </source>
</evidence>
<dbReference type="InterPro" id="IPR050083">
    <property type="entry name" value="HtpX_protease"/>
</dbReference>
<name>A0A161JP14_9ZZZZ</name>